<comment type="caution">
    <text evidence="1">The sequence shown here is derived from an EMBL/GenBank/DDBJ whole genome shotgun (WGS) entry which is preliminary data.</text>
</comment>
<reference evidence="1" key="1">
    <citation type="submission" date="2021-06" db="EMBL/GenBank/DDBJ databases">
        <title>Parelaphostrongylus tenuis whole genome reference sequence.</title>
        <authorList>
            <person name="Garwood T.J."/>
            <person name="Larsen P.A."/>
            <person name="Fountain-Jones N.M."/>
            <person name="Garbe J.R."/>
            <person name="Macchietto M.G."/>
            <person name="Kania S.A."/>
            <person name="Gerhold R.W."/>
            <person name="Richards J.E."/>
            <person name="Wolf T.M."/>
        </authorList>
    </citation>
    <scope>NUCLEOTIDE SEQUENCE</scope>
    <source>
        <strain evidence="1">MNPRO001-30</strain>
        <tissue evidence="1">Meninges</tissue>
    </source>
</reference>
<evidence type="ECO:0000313" key="1">
    <source>
        <dbReference type="EMBL" id="KAJ1369213.1"/>
    </source>
</evidence>
<accession>A0AAD5R4H9</accession>
<organism evidence="1 2">
    <name type="scientific">Parelaphostrongylus tenuis</name>
    <name type="common">Meningeal worm</name>
    <dbReference type="NCBI Taxonomy" id="148309"/>
    <lineage>
        <taxon>Eukaryota</taxon>
        <taxon>Metazoa</taxon>
        <taxon>Ecdysozoa</taxon>
        <taxon>Nematoda</taxon>
        <taxon>Chromadorea</taxon>
        <taxon>Rhabditida</taxon>
        <taxon>Rhabditina</taxon>
        <taxon>Rhabditomorpha</taxon>
        <taxon>Strongyloidea</taxon>
        <taxon>Metastrongylidae</taxon>
        <taxon>Parelaphostrongylus</taxon>
    </lineage>
</organism>
<dbReference type="AlphaFoldDB" id="A0AAD5R4H9"/>
<name>A0AAD5R4H9_PARTN</name>
<dbReference type="EMBL" id="JAHQIW010006452">
    <property type="protein sequence ID" value="KAJ1369213.1"/>
    <property type="molecule type" value="Genomic_DNA"/>
</dbReference>
<proteinExistence type="predicted"/>
<gene>
    <name evidence="1" type="ORF">KIN20_030621</name>
</gene>
<keyword evidence="2" id="KW-1185">Reference proteome</keyword>
<evidence type="ECO:0000313" key="2">
    <source>
        <dbReference type="Proteomes" id="UP001196413"/>
    </source>
</evidence>
<sequence length="69" mass="8341">MLQCIDDIGQPRHLNFVVTELDRRDKFYQKMRVESYCTMTQQSARVEPSRRHSIIRSWTKMRSLIPKID</sequence>
<dbReference type="Proteomes" id="UP001196413">
    <property type="component" value="Unassembled WGS sequence"/>
</dbReference>
<protein>
    <submittedName>
        <fullName evidence="1">Uncharacterized protein</fullName>
    </submittedName>
</protein>